<keyword evidence="2" id="KW-1185">Reference proteome</keyword>
<sequence length="85" mass="9742">MCIRDSVRAPHRFGNALAQSGSFWWPNGPDAEWLTHAIATTEAARLPVRFHLSAGEQEWVLLPANRRLRDALQAHGHDIHYREFN</sequence>
<evidence type="ECO:0000313" key="1">
    <source>
        <dbReference type="EMBL" id="KOG32849.1"/>
    </source>
</evidence>
<organism evidence="1 2">
    <name type="scientific">Streptomyces varsoviensis</name>
    <dbReference type="NCBI Taxonomy" id="67373"/>
    <lineage>
        <taxon>Bacteria</taxon>
        <taxon>Bacillati</taxon>
        <taxon>Actinomycetota</taxon>
        <taxon>Actinomycetes</taxon>
        <taxon>Kitasatosporales</taxon>
        <taxon>Streptomycetaceae</taxon>
        <taxon>Streptomyces</taxon>
    </lineage>
</organism>
<accession>A0ABR5IQM9</accession>
<dbReference type="InterPro" id="IPR029058">
    <property type="entry name" value="AB_hydrolase_fold"/>
</dbReference>
<protein>
    <submittedName>
        <fullName evidence="1">Esterase</fullName>
    </submittedName>
</protein>
<gene>
    <name evidence="1" type="ORF">ADK38_47895</name>
</gene>
<dbReference type="Gene3D" id="3.40.50.1820">
    <property type="entry name" value="alpha/beta hydrolase"/>
    <property type="match status" value="1"/>
</dbReference>
<feature type="non-terminal residue" evidence="1">
    <location>
        <position position="85"/>
    </location>
</feature>
<dbReference type="PANTHER" id="PTHR48098">
    <property type="entry name" value="ENTEROCHELIN ESTERASE-RELATED"/>
    <property type="match status" value="1"/>
</dbReference>
<comment type="caution">
    <text evidence="1">The sequence shown here is derived from an EMBL/GenBank/DDBJ whole genome shotgun (WGS) entry which is preliminary data.</text>
</comment>
<reference evidence="1 2" key="1">
    <citation type="submission" date="2015-07" db="EMBL/GenBank/DDBJ databases">
        <authorList>
            <person name="Ju K.-S."/>
            <person name="Doroghazi J.R."/>
            <person name="Metcalf W.W."/>
        </authorList>
    </citation>
    <scope>NUCLEOTIDE SEQUENCE [LARGE SCALE GENOMIC DNA]</scope>
    <source>
        <strain evidence="1 2">NRRL B-3589</strain>
    </source>
</reference>
<dbReference type="SUPFAM" id="SSF53474">
    <property type="entry name" value="alpha/beta-Hydrolases"/>
    <property type="match status" value="1"/>
</dbReference>
<proteinExistence type="predicted"/>
<name>A0ABR5IQM9_9ACTN</name>
<dbReference type="PANTHER" id="PTHR48098:SF3">
    <property type="entry name" value="IRON(III) ENTEROBACTIN ESTERASE"/>
    <property type="match status" value="1"/>
</dbReference>
<dbReference type="InterPro" id="IPR050583">
    <property type="entry name" value="Mycobacterial_A85_antigen"/>
</dbReference>
<dbReference type="EMBL" id="LGUT01004817">
    <property type="protein sequence ID" value="KOG32849.1"/>
    <property type="molecule type" value="Genomic_DNA"/>
</dbReference>
<dbReference type="Proteomes" id="UP000037020">
    <property type="component" value="Unassembled WGS sequence"/>
</dbReference>
<evidence type="ECO:0000313" key="2">
    <source>
        <dbReference type="Proteomes" id="UP000037020"/>
    </source>
</evidence>